<evidence type="ECO:0000313" key="2">
    <source>
        <dbReference type="EMBL" id="SEF88324.1"/>
    </source>
</evidence>
<dbReference type="STRING" id="1120964.GCA_001313265_01328"/>
<evidence type="ECO:0000313" key="3">
    <source>
        <dbReference type="Proteomes" id="UP000236736"/>
    </source>
</evidence>
<dbReference type="RefSeq" id="WP_103924416.1">
    <property type="nucleotide sequence ID" value="NZ_FNVR01000007.1"/>
</dbReference>
<dbReference type="Proteomes" id="UP000236736">
    <property type="component" value="Unassembled WGS sequence"/>
</dbReference>
<keyword evidence="1" id="KW-1133">Transmembrane helix</keyword>
<gene>
    <name evidence="2" type="ORF">SAMN03080598_01743</name>
</gene>
<dbReference type="OrthoDB" id="822431at2"/>
<name>A0A1H5VM54_9BACT</name>
<evidence type="ECO:0000256" key="1">
    <source>
        <dbReference type="SAM" id="Phobius"/>
    </source>
</evidence>
<accession>A0A1H5VM54</accession>
<dbReference type="EMBL" id="FNVR01000007">
    <property type="protein sequence ID" value="SEF88324.1"/>
    <property type="molecule type" value="Genomic_DNA"/>
</dbReference>
<keyword evidence="1" id="KW-0472">Membrane</keyword>
<feature type="transmembrane region" description="Helical" evidence="1">
    <location>
        <begin position="14"/>
        <end position="42"/>
    </location>
</feature>
<dbReference type="AlphaFoldDB" id="A0A1H5VM54"/>
<proteinExistence type="predicted"/>
<keyword evidence="1" id="KW-0812">Transmembrane</keyword>
<keyword evidence="3" id="KW-1185">Reference proteome</keyword>
<protein>
    <submittedName>
        <fullName evidence="2">Uncharacterized protein</fullName>
    </submittedName>
</protein>
<organism evidence="2 3">
    <name type="scientific">Algoriphagus boritolerans DSM 17298 = JCM 18970</name>
    <dbReference type="NCBI Taxonomy" id="1120964"/>
    <lineage>
        <taxon>Bacteria</taxon>
        <taxon>Pseudomonadati</taxon>
        <taxon>Bacteroidota</taxon>
        <taxon>Cytophagia</taxon>
        <taxon>Cytophagales</taxon>
        <taxon>Cyclobacteriaceae</taxon>
        <taxon>Algoriphagus</taxon>
    </lineage>
</organism>
<sequence>MNIVQLLFHHTFRFIWNFIFIISYPILASFGLLFFGFTILFSKLSFLLTQLRPKGKSVVLNEAEWKKLDHSNQLREAKVCQQIIFGPAGFKWRRKVGVPSILEDFVFGNKVRFLEDGFILEKWNTQDPKEMPDFEIYLYDPDRDSQRFLTPIKSYDWHVSEKIDKELYFKWFDRTQGGKVKVAI</sequence>
<reference evidence="3" key="1">
    <citation type="submission" date="2016-10" db="EMBL/GenBank/DDBJ databases">
        <authorList>
            <person name="Varghese N."/>
            <person name="Submissions S."/>
        </authorList>
    </citation>
    <scope>NUCLEOTIDE SEQUENCE [LARGE SCALE GENOMIC DNA]</scope>
    <source>
        <strain evidence="3">DSM 17298</strain>
    </source>
</reference>